<evidence type="ECO:0000256" key="2">
    <source>
        <dbReference type="ARBA" id="ARBA00001974"/>
    </source>
</evidence>
<evidence type="ECO:0000256" key="1">
    <source>
        <dbReference type="ARBA" id="ARBA00001917"/>
    </source>
</evidence>
<evidence type="ECO:0000256" key="4">
    <source>
        <dbReference type="ARBA" id="ARBA00007762"/>
    </source>
</evidence>
<keyword evidence="6" id="KW-0285">Flavoprotein</keyword>
<reference evidence="12" key="1">
    <citation type="submission" date="2010-02" db="EMBL/GenBank/DDBJ databases">
        <title>Sequencing and annotation of the Blastocystis hominis genome.</title>
        <authorList>
            <person name="Wincker P."/>
        </authorList>
    </citation>
    <scope>NUCLEOTIDE SEQUENCE</scope>
    <source>
        <strain evidence="12">Singapore isolate B</strain>
    </source>
</reference>
<dbReference type="AlphaFoldDB" id="D8M8U7"/>
<dbReference type="PANTHER" id="PTHR31457">
    <property type="entry name" value="METHYLMALONIC ACIDURIA AND HOMOCYSTINURIA TYPE C PROTEIN"/>
    <property type="match status" value="1"/>
</dbReference>
<keyword evidence="13" id="KW-1185">Reference proteome</keyword>
<evidence type="ECO:0000256" key="6">
    <source>
        <dbReference type="ARBA" id="ARBA00022630"/>
    </source>
</evidence>
<keyword evidence="5" id="KW-0963">Cytoplasm</keyword>
<evidence type="ECO:0000256" key="10">
    <source>
        <dbReference type="ARBA" id="ARBA00023002"/>
    </source>
</evidence>
<accession>D8M8U7</accession>
<sequence length="289" mass="34401">MQQLIRQCKETLRSLGFDLFVPFSVQHYNSLVQKRFQVSDYGRENTLAILIGNTRNLWTPFIKHLCEIDYQCDQDPNPLDSYTKSCVTSSFQIFPVEQDIHYTWEMTRGRILPFQRISEISGLCENSKLSHLTYHPKYSSWIGLRAVAILNADFEDAKEFALPPIQPCICQECDEKAKVVLDELMRTTDYMELHRNDEVWRRWLSLRTICEKQPYVYSWPQAAYHYSKNQKYLVGEKERMQKGTFELDYDWVADFNKDILGYKREIFFCVCSIIPHKIRRKKREFVTNI</sequence>
<gene>
    <name evidence="12" type="ORF">GSBLH_T00006783001</name>
</gene>
<name>D8M8U7_BLAHO</name>
<dbReference type="PANTHER" id="PTHR31457:SF2">
    <property type="entry name" value="CYANOCOBALAMIN REDUCTASE _ ALKYLCOBALAMIN DEALKYLASE"/>
    <property type="match status" value="1"/>
</dbReference>
<protein>
    <recommendedName>
        <fullName evidence="11">Cyanocobalamin reductase (cyanide-eliminating)</fullName>
    </recommendedName>
</protein>
<evidence type="ECO:0000256" key="5">
    <source>
        <dbReference type="ARBA" id="ARBA00022490"/>
    </source>
</evidence>
<dbReference type="GeneID" id="24922907"/>
<keyword evidence="8" id="KW-0274">FAD</keyword>
<dbReference type="Proteomes" id="UP000008312">
    <property type="component" value="Unassembled WGS sequence"/>
</dbReference>
<keyword evidence="9" id="KW-0521">NADP</keyword>
<dbReference type="RefSeq" id="XP_012898534.1">
    <property type="nucleotide sequence ID" value="XM_013043080.1"/>
</dbReference>
<proteinExistence type="inferred from homology"/>
<evidence type="ECO:0000256" key="7">
    <source>
        <dbReference type="ARBA" id="ARBA00022643"/>
    </source>
</evidence>
<evidence type="ECO:0000256" key="11">
    <source>
        <dbReference type="ARBA" id="ARBA00031313"/>
    </source>
</evidence>
<dbReference type="OrthoDB" id="409189at2759"/>
<keyword evidence="7" id="KW-0288">FMN</keyword>
<dbReference type="GO" id="GO:0032451">
    <property type="term" value="F:demethylase activity"/>
    <property type="evidence" value="ECO:0007669"/>
    <property type="project" value="TreeGrafter"/>
</dbReference>
<comment type="similarity">
    <text evidence="4">Belongs to the MMACHC family.</text>
</comment>
<keyword evidence="10" id="KW-0560">Oxidoreductase</keyword>
<dbReference type="InParanoid" id="D8M8U7"/>
<evidence type="ECO:0000256" key="3">
    <source>
        <dbReference type="ARBA" id="ARBA00004496"/>
    </source>
</evidence>
<dbReference type="OMA" id="PWCAFRA"/>
<dbReference type="EMBL" id="FN668688">
    <property type="protein sequence ID" value="CBK24486.2"/>
    <property type="molecule type" value="Genomic_DNA"/>
</dbReference>
<evidence type="ECO:0000313" key="12">
    <source>
        <dbReference type="EMBL" id="CBK24486.2"/>
    </source>
</evidence>
<comment type="cofactor">
    <cofactor evidence="1">
        <name>FMN</name>
        <dbReference type="ChEBI" id="CHEBI:58210"/>
    </cofactor>
</comment>
<organism evidence="12">
    <name type="scientific">Blastocystis hominis</name>
    <dbReference type="NCBI Taxonomy" id="12968"/>
    <lineage>
        <taxon>Eukaryota</taxon>
        <taxon>Sar</taxon>
        <taxon>Stramenopiles</taxon>
        <taxon>Bigyra</taxon>
        <taxon>Opalozoa</taxon>
        <taxon>Opalinata</taxon>
        <taxon>Blastocystidae</taxon>
        <taxon>Blastocystis</taxon>
    </lineage>
</organism>
<dbReference type="GO" id="GO:0033787">
    <property type="term" value="F:cyanocobalamin reductase (cyanide-eliminating) (NADP+) activity"/>
    <property type="evidence" value="ECO:0007669"/>
    <property type="project" value="TreeGrafter"/>
</dbReference>
<evidence type="ECO:0000256" key="9">
    <source>
        <dbReference type="ARBA" id="ARBA00022857"/>
    </source>
</evidence>
<evidence type="ECO:0000313" key="13">
    <source>
        <dbReference type="Proteomes" id="UP000008312"/>
    </source>
</evidence>
<dbReference type="GO" id="GO:0005737">
    <property type="term" value="C:cytoplasm"/>
    <property type="evidence" value="ECO:0007669"/>
    <property type="project" value="UniProtKB-SubCell"/>
</dbReference>
<evidence type="ECO:0000256" key="8">
    <source>
        <dbReference type="ARBA" id="ARBA00022827"/>
    </source>
</evidence>
<comment type="subcellular location">
    <subcellularLocation>
        <location evidence="3">Cytoplasm</location>
    </subcellularLocation>
</comment>
<comment type="cofactor">
    <cofactor evidence="2">
        <name>FAD</name>
        <dbReference type="ChEBI" id="CHEBI:57692"/>
    </cofactor>
</comment>
<dbReference type="GO" id="GO:0009235">
    <property type="term" value="P:cobalamin metabolic process"/>
    <property type="evidence" value="ECO:0007669"/>
    <property type="project" value="TreeGrafter"/>
</dbReference>
<dbReference type="InterPro" id="IPR032037">
    <property type="entry name" value="MMACHC"/>
</dbReference>
<dbReference type="GO" id="GO:0071949">
    <property type="term" value="F:FAD binding"/>
    <property type="evidence" value="ECO:0007669"/>
    <property type="project" value="TreeGrafter"/>
</dbReference>